<dbReference type="SUPFAM" id="SSF56176">
    <property type="entry name" value="FAD-binding/transporter-associated domain-like"/>
    <property type="match status" value="1"/>
</dbReference>
<organism evidence="7 8">
    <name type="scientific">Tabrizicola soli</name>
    <dbReference type="NCBI Taxonomy" id="2185115"/>
    <lineage>
        <taxon>Bacteria</taxon>
        <taxon>Pseudomonadati</taxon>
        <taxon>Pseudomonadota</taxon>
        <taxon>Alphaproteobacteria</taxon>
        <taxon>Rhodobacterales</taxon>
        <taxon>Paracoccaceae</taxon>
        <taxon>Tabrizicola</taxon>
    </lineage>
</organism>
<evidence type="ECO:0000313" key="7">
    <source>
        <dbReference type="EMBL" id="MFC3088704.1"/>
    </source>
</evidence>
<dbReference type="InterPro" id="IPR051264">
    <property type="entry name" value="FAD-oxidored/transferase_4"/>
</dbReference>
<keyword evidence="8" id="KW-1185">Reference proteome</keyword>
<evidence type="ECO:0000256" key="4">
    <source>
        <dbReference type="ARBA" id="ARBA00022827"/>
    </source>
</evidence>
<dbReference type="Pfam" id="PF01565">
    <property type="entry name" value="FAD_binding_4"/>
    <property type="match status" value="1"/>
</dbReference>
<dbReference type="Gene3D" id="3.30.43.10">
    <property type="entry name" value="Uridine Diphospho-n-acetylenolpyruvylglucosamine Reductase, domain 2"/>
    <property type="match status" value="1"/>
</dbReference>
<dbReference type="Pfam" id="PF02913">
    <property type="entry name" value="FAD-oxidase_C"/>
    <property type="match status" value="1"/>
</dbReference>
<evidence type="ECO:0000256" key="2">
    <source>
        <dbReference type="ARBA" id="ARBA00008000"/>
    </source>
</evidence>
<accession>A0ABV7E2H3</accession>
<evidence type="ECO:0000256" key="5">
    <source>
        <dbReference type="ARBA" id="ARBA00023002"/>
    </source>
</evidence>
<comment type="caution">
    <text evidence="7">The sequence shown here is derived from an EMBL/GenBank/DDBJ whole genome shotgun (WGS) entry which is preliminary data.</text>
</comment>
<reference evidence="8" key="1">
    <citation type="journal article" date="2019" name="Int. J. Syst. Evol. Microbiol.">
        <title>The Global Catalogue of Microorganisms (GCM) 10K type strain sequencing project: providing services to taxonomists for standard genome sequencing and annotation.</title>
        <authorList>
            <consortium name="The Broad Institute Genomics Platform"/>
            <consortium name="The Broad Institute Genome Sequencing Center for Infectious Disease"/>
            <person name="Wu L."/>
            <person name="Ma J."/>
        </authorList>
    </citation>
    <scope>NUCLEOTIDE SEQUENCE [LARGE SCALE GENOMIC DNA]</scope>
    <source>
        <strain evidence="8">KCTC 62102</strain>
    </source>
</reference>
<evidence type="ECO:0000256" key="1">
    <source>
        <dbReference type="ARBA" id="ARBA00001974"/>
    </source>
</evidence>
<dbReference type="RefSeq" id="WP_197643729.1">
    <property type="nucleotide sequence ID" value="NZ_JAEACP010000010.1"/>
</dbReference>
<protein>
    <submittedName>
        <fullName evidence="7">FAD-binding oxidoreductase</fullName>
    </submittedName>
</protein>
<sequence length="456" mass="47679">MLSEHVLEELRAALGPRGCLTGAEVPEATRSDASRTGRTLPQALLRPATVEEVSQAMAICHRHGVPVVPQGGMTGLAGGANPGPAAVALSLARLTGVEEIDHEAMAMVLRAGTVLEVAQKAAEAEGLLFPIDLGARGSCQIGGNIATNAGGLRVLRDGMTRDNLLGIEVILADGTVLSRLTKVVKDNTGYDLRHLFAGSEGTLGIITRAVIRLRPLPGPRATVLAALPDFAAVLRLLALARKSLPGLSAFEAMWADYFALNQRLLGQTFFADPPPFAVLMEADEGAALEAVLEEALVEGIVSDALLARSMAEARRFWDLREGHAMDAALPGLINLDVSLAVGQLDDFATACRQALLARFAQAHVSFFGHIADSNLHVAVALPGGGTEAEAHQVDDIAYGVVRDLGGSISAEHGIGNLKRDWLGHSRSPAELAAMRAVKAALDPKGVLNPGKVLPTG</sequence>
<dbReference type="InterPro" id="IPR006094">
    <property type="entry name" value="Oxid_FAD_bind_N"/>
</dbReference>
<dbReference type="InterPro" id="IPR004113">
    <property type="entry name" value="FAD-bd_oxidored_4_C"/>
</dbReference>
<evidence type="ECO:0000256" key="3">
    <source>
        <dbReference type="ARBA" id="ARBA00022630"/>
    </source>
</evidence>
<dbReference type="EMBL" id="JBHRSM010000054">
    <property type="protein sequence ID" value="MFC3088704.1"/>
    <property type="molecule type" value="Genomic_DNA"/>
</dbReference>
<feature type="domain" description="FAD-binding PCMH-type" evidence="6">
    <location>
        <begin position="37"/>
        <end position="216"/>
    </location>
</feature>
<dbReference type="PANTHER" id="PTHR43716:SF1">
    <property type="entry name" value="D-2-HYDROXYGLUTARATE DEHYDROGENASE, MITOCHONDRIAL"/>
    <property type="match status" value="1"/>
</dbReference>
<comment type="similarity">
    <text evidence="2">Belongs to the FAD-binding oxidoreductase/transferase type 4 family.</text>
</comment>
<name>A0ABV7E2H3_9RHOB</name>
<evidence type="ECO:0000313" key="8">
    <source>
        <dbReference type="Proteomes" id="UP001595445"/>
    </source>
</evidence>
<dbReference type="PROSITE" id="PS51387">
    <property type="entry name" value="FAD_PCMH"/>
    <property type="match status" value="1"/>
</dbReference>
<dbReference type="InterPro" id="IPR036318">
    <property type="entry name" value="FAD-bd_PCMH-like_sf"/>
</dbReference>
<keyword evidence="5" id="KW-0560">Oxidoreductase</keyword>
<dbReference type="InterPro" id="IPR016171">
    <property type="entry name" value="Vanillyl_alc_oxidase_C-sub2"/>
</dbReference>
<keyword evidence="4" id="KW-0274">FAD</keyword>
<dbReference type="Proteomes" id="UP001595445">
    <property type="component" value="Unassembled WGS sequence"/>
</dbReference>
<proteinExistence type="inferred from homology"/>
<dbReference type="Gene3D" id="3.30.70.2740">
    <property type="match status" value="1"/>
</dbReference>
<dbReference type="InterPro" id="IPR016164">
    <property type="entry name" value="FAD-linked_Oxase-like_C"/>
</dbReference>
<dbReference type="Gene3D" id="1.10.45.10">
    <property type="entry name" value="Vanillyl-alcohol Oxidase, Chain A, domain 4"/>
    <property type="match status" value="1"/>
</dbReference>
<dbReference type="PANTHER" id="PTHR43716">
    <property type="entry name" value="D-2-HYDROXYGLUTARATE DEHYDROGENASE, MITOCHONDRIAL"/>
    <property type="match status" value="1"/>
</dbReference>
<dbReference type="SUPFAM" id="SSF55103">
    <property type="entry name" value="FAD-linked oxidases, C-terminal domain"/>
    <property type="match status" value="1"/>
</dbReference>
<comment type="cofactor">
    <cofactor evidence="1">
        <name>FAD</name>
        <dbReference type="ChEBI" id="CHEBI:57692"/>
    </cofactor>
</comment>
<dbReference type="Gene3D" id="3.30.70.2190">
    <property type="match status" value="1"/>
</dbReference>
<evidence type="ECO:0000259" key="6">
    <source>
        <dbReference type="PROSITE" id="PS51387"/>
    </source>
</evidence>
<dbReference type="InterPro" id="IPR016167">
    <property type="entry name" value="FAD-bd_PCMH_sub1"/>
</dbReference>
<dbReference type="InterPro" id="IPR016166">
    <property type="entry name" value="FAD-bd_PCMH"/>
</dbReference>
<keyword evidence="3" id="KW-0285">Flavoprotein</keyword>
<dbReference type="InterPro" id="IPR016169">
    <property type="entry name" value="FAD-bd_PCMH_sub2"/>
</dbReference>
<dbReference type="Gene3D" id="3.30.465.10">
    <property type="match status" value="1"/>
</dbReference>
<gene>
    <name evidence="7" type="ORF">ACFOD6_21900</name>
</gene>